<feature type="compositionally biased region" description="Low complexity" evidence="1">
    <location>
        <begin position="128"/>
        <end position="141"/>
    </location>
</feature>
<evidence type="ECO:0000313" key="3">
    <source>
        <dbReference type="Proteomes" id="UP001281410"/>
    </source>
</evidence>
<organism evidence="2 3">
    <name type="scientific">Dipteronia sinensis</name>
    <dbReference type="NCBI Taxonomy" id="43782"/>
    <lineage>
        <taxon>Eukaryota</taxon>
        <taxon>Viridiplantae</taxon>
        <taxon>Streptophyta</taxon>
        <taxon>Embryophyta</taxon>
        <taxon>Tracheophyta</taxon>
        <taxon>Spermatophyta</taxon>
        <taxon>Magnoliopsida</taxon>
        <taxon>eudicotyledons</taxon>
        <taxon>Gunneridae</taxon>
        <taxon>Pentapetalae</taxon>
        <taxon>rosids</taxon>
        <taxon>malvids</taxon>
        <taxon>Sapindales</taxon>
        <taxon>Sapindaceae</taxon>
        <taxon>Hippocastanoideae</taxon>
        <taxon>Acereae</taxon>
        <taxon>Dipteronia</taxon>
    </lineage>
</organism>
<dbReference type="EMBL" id="JANJYJ010000005">
    <property type="protein sequence ID" value="KAK3211890.1"/>
    <property type="molecule type" value="Genomic_DNA"/>
</dbReference>
<accession>A0AAE0ADD9</accession>
<feature type="compositionally biased region" description="Polar residues" evidence="1">
    <location>
        <begin position="79"/>
        <end position="98"/>
    </location>
</feature>
<feature type="region of interest" description="Disordered" evidence="1">
    <location>
        <begin position="79"/>
        <end position="141"/>
    </location>
</feature>
<dbReference type="Proteomes" id="UP001281410">
    <property type="component" value="Unassembled WGS sequence"/>
</dbReference>
<feature type="compositionally biased region" description="Pro residues" evidence="1">
    <location>
        <begin position="118"/>
        <end position="127"/>
    </location>
</feature>
<gene>
    <name evidence="2" type="ORF">Dsin_016596</name>
</gene>
<proteinExistence type="predicted"/>
<keyword evidence="3" id="KW-1185">Reference proteome</keyword>
<reference evidence="2" key="1">
    <citation type="journal article" date="2023" name="Plant J.">
        <title>Genome sequences and population genomics provide insights into the demographic history, inbreeding, and mutation load of two 'living fossil' tree species of Dipteronia.</title>
        <authorList>
            <person name="Feng Y."/>
            <person name="Comes H.P."/>
            <person name="Chen J."/>
            <person name="Zhu S."/>
            <person name="Lu R."/>
            <person name="Zhang X."/>
            <person name="Li P."/>
            <person name="Qiu J."/>
            <person name="Olsen K.M."/>
            <person name="Qiu Y."/>
        </authorList>
    </citation>
    <scope>NUCLEOTIDE SEQUENCE</scope>
    <source>
        <strain evidence="2">NBL</strain>
    </source>
</reference>
<protein>
    <submittedName>
        <fullName evidence="2">Uncharacterized protein</fullName>
    </submittedName>
</protein>
<sequence>MAFLTEVKEWTLLLKNMYVELQAVAAGSLVNLATILYLNSIRICIRVNIIFIPIVYHIIRFSPRRSSIGSFSPSVTVSVKIRQPQSKPKTQNPTQHHQPITPKRTAHRIEPSTEPNPRNKPPPPPNQKPQTPNQKPQIGTKVYEVGEVSVAVFVFEVADEEEEELGS</sequence>
<comment type="caution">
    <text evidence="2">The sequence shown here is derived from an EMBL/GenBank/DDBJ whole genome shotgun (WGS) entry which is preliminary data.</text>
</comment>
<evidence type="ECO:0000313" key="2">
    <source>
        <dbReference type="EMBL" id="KAK3211890.1"/>
    </source>
</evidence>
<evidence type="ECO:0000256" key="1">
    <source>
        <dbReference type="SAM" id="MobiDB-lite"/>
    </source>
</evidence>
<dbReference type="AlphaFoldDB" id="A0AAE0ADD9"/>
<name>A0AAE0ADD9_9ROSI</name>